<dbReference type="Proteomes" id="UP000078237">
    <property type="component" value="Unassembled WGS sequence"/>
</dbReference>
<dbReference type="EMBL" id="LCTW02000116">
    <property type="protein sequence ID" value="KXX78550.1"/>
    <property type="molecule type" value="Genomic_DNA"/>
</dbReference>
<reference evidence="3 4" key="1">
    <citation type="journal article" date="2016" name="Genome Announc.">
        <title>Genome Sequence of Madurella mycetomatis mm55, Isolated from a Human Mycetoma Case in Sudan.</title>
        <authorList>
            <person name="Smit S."/>
            <person name="Derks M.F."/>
            <person name="Bervoets S."/>
            <person name="Fahal A."/>
            <person name="van Leeuwen W."/>
            <person name="van Belkum A."/>
            <person name="van de Sande W.W."/>
        </authorList>
    </citation>
    <scope>NUCLEOTIDE SEQUENCE [LARGE SCALE GENOMIC DNA]</scope>
    <source>
        <strain evidence="4">mm55</strain>
    </source>
</reference>
<organism evidence="3 4">
    <name type="scientific">Madurella mycetomatis</name>
    <dbReference type="NCBI Taxonomy" id="100816"/>
    <lineage>
        <taxon>Eukaryota</taxon>
        <taxon>Fungi</taxon>
        <taxon>Dikarya</taxon>
        <taxon>Ascomycota</taxon>
        <taxon>Pezizomycotina</taxon>
        <taxon>Sordariomycetes</taxon>
        <taxon>Sordariomycetidae</taxon>
        <taxon>Sordariales</taxon>
        <taxon>Sordariales incertae sedis</taxon>
        <taxon>Madurella</taxon>
    </lineage>
</organism>
<feature type="region of interest" description="Disordered" evidence="1">
    <location>
        <begin position="573"/>
        <end position="633"/>
    </location>
</feature>
<dbReference type="VEuPathDB" id="FungiDB:MMYC01_204968"/>
<feature type="region of interest" description="Disordered" evidence="1">
    <location>
        <begin position="484"/>
        <end position="511"/>
    </location>
</feature>
<dbReference type="STRING" id="100816.A0A175W5K6"/>
<feature type="compositionally biased region" description="Polar residues" evidence="1">
    <location>
        <begin position="622"/>
        <end position="633"/>
    </location>
</feature>
<comment type="caution">
    <text evidence="3">The sequence shown here is derived from an EMBL/GenBank/DDBJ whole genome shotgun (WGS) entry which is preliminary data.</text>
</comment>
<evidence type="ECO:0000313" key="4">
    <source>
        <dbReference type="Proteomes" id="UP000078237"/>
    </source>
</evidence>
<name>A0A175W5K6_9PEZI</name>
<dbReference type="PANTHER" id="PTHR36102">
    <property type="entry name" value="CHROMOSOME 10, WHOLE GENOME SHOTGUN SEQUENCE"/>
    <property type="match status" value="1"/>
</dbReference>
<sequence>MVNIWGTGYRSSYSGQQWDGYRSVTDEAPDDASLLVAEPSRGSPPSTVARALREQCHIDYESFFLAVSLKNGQVVYFSGPQSLAEDEIRSMFRRDKFLQYQRGSVLGDNGYYLETQQHGHFADNRSNRGAACFENRSPPTSRRRRRQGGSALRRELDDDVPPVVTPPKRPLKIGDSKAVWDFYDHRFRCIQQTTCKHIGKAFVKAIAPRKQATHPYTKGDATAPGWWPKPWGPGEKDKVRHVEPDHQLKPGRHPALRALAGGSADWQTERVHLLVHILKLVVEPHEKQHPDIQKVDVNVAKLECITMEQLSTWFADRNANNARKKPILQEIFKVAKMEEKYKRNEIDANTQVYVMADDMVQDYCPSDAEHDDGDGCGDSFISRVKDERERSGDASDASSRLSPVNSTVSHPMLPSLSNGHGLNPNVHAVSFMSSLSIRDNQYNPATIMSAEQYTYTEDGNMTAGGQAAPLQAHTAALQMQDMLSSPHENSRRSSLLSTPLSTPSEFTGLSPSTMYPANVGWQSQQQQSPSAASGTSPLYAVATQAAHHNQASLPLPPLQQQEQQFGGPAFDGLSHHHHDIFRGNGVPQNPAVVQGGGHQGYTSYYSQQQQQQHGGQLLPSGTGDQSRTCAWLH</sequence>
<feature type="domain" description="Subtelomeric hrmA-associated cluster protein AFUB-079030/YDR124W-like helical bundle" evidence="2">
    <location>
        <begin position="172"/>
        <end position="337"/>
    </location>
</feature>
<evidence type="ECO:0000259" key="2">
    <source>
        <dbReference type="Pfam" id="PF11001"/>
    </source>
</evidence>
<feature type="compositionally biased region" description="Low complexity" evidence="1">
    <location>
        <begin position="492"/>
        <end position="504"/>
    </location>
</feature>
<dbReference type="Pfam" id="PF11001">
    <property type="entry name" value="AFUB_07903_YDR124W_hel"/>
    <property type="match status" value="1"/>
</dbReference>
<feature type="compositionally biased region" description="Low complexity" evidence="1">
    <location>
        <begin position="600"/>
        <end position="616"/>
    </location>
</feature>
<dbReference type="InterPro" id="IPR021264">
    <property type="entry name" value="AFUB_079030/YDR124W-like"/>
</dbReference>
<feature type="region of interest" description="Disordered" evidence="1">
    <location>
        <begin position="386"/>
        <end position="419"/>
    </location>
</feature>
<evidence type="ECO:0000313" key="3">
    <source>
        <dbReference type="EMBL" id="KXX78550.1"/>
    </source>
</evidence>
<gene>
    <name evidence="3" type="ORF">MMYC01_204968</name>
</gene>
<protein>
    <recommendedName>
        <fullName evidence="2">Subtelomeric hrmA-associated cluster protein AFUB-079030/YDR124W-like helical bundle domain-containing protein</fullName>
    </recommendedName>
</protein>
<evidence type="ECO:0000256" key="1">
    <source>
        <dbReference type="SAM" id="MobiDB-lite"/>
    </source>
</evidence>
<feature type="compositionally biased region" description="Polar residues" evidence="1">
    <location>
        <begin position="396"/>
        <end position="419"/>
    </location>
</feature>
<accession>A0A175W5K6</accession>
<dbReference type="AlphaFoldDB" id="A0A175W5K6"/>
<feature type="region of interest" description="Disordered" evidence="1">
    <location>
        <begin position="122"/>
        <end position="170"/>
    </location>
</feature>
<dbReference type="PANTHER" id="PTHR36102:SF1">
    <property type="entry name" value="YDR124W-LIKE HELICAL BUNDLE DOMAIN-CONTAINING PROTEIN"/>
    <property type="match status" value="1"/>
</dbReference>
<keyword evidence="4" id="KW-1185">Reference proteome</keyword>
<dbReference type="InterPro" id="IPR047092">
    <property type="entry name" value="AFUB_07903/YDR124W-like_hel"/>
</dbReference>
<dbReference type="OrthoDB" id="5338458at2759"/>
<proteinExistence type="predicted"/>